<dbReference type="InterPro" id="IPR022382">
    <property type="entry name" value="Mycoplasma_peptidase_DUF31"/>
</dbReference>
<dbReference type="Proteomes" id="UP000076983">
    <property type="component" value="Unassembled WGS sequence"/>
</dbReference>
<dbReference type="PATRIC" id="fig|29557.3.peg.228"/>
<dbReference type="EMBL" id="LVLH01000027">
    <property type="protein sequence ID" value="OAB49021.1"/>
    <property type="molecule type" value="Genomic_DNA"/>
</dbReference>
<dbReference type="PRINTS" id="PR00840">
    <property type="entry name" value="Y06768FAMILY"/>
</dbReference>
<evidence type="ECO:0000256" key="1">
    <source>
        <dbReference type="SAM" id="SignalP"/>
    </source>
</evidence>
<comment type="caution">
    <text evidence="3">The sequence shown here is derived from an EMBL/GenBank/DDBJ whole genome shotgun (WGS) entry which is preliminary data.</text>
</comment>
<dbReference type="Pfam" id="PF01732">
    <property type="entry name" value="Mycop_pep_DUF31"/>
    <property type="match status" value="1"/>
</dbReference>
<accession>A0A168RIM9</accession>
<protein>
    <recommendedName>
        <fullName evidence="2">DUF31 domain-containing protein</fullName>
    </recommendedName>
</protein>
<gene>
    <name evidence="3" type="ORF">MGALLINA_02420</name>
</gene>
<evidence type="ECO:0000259" key="2">
    <source>
        <dbReference type="Pfam" id="PF01732"/>
    </source>
</evidence>
<dbReference type="OrthoDB" id="397369at2"/>
<evidence type="ECO:0000313" key="4">
    <source>
        <dbReference type="Proteomes" id="UP000076983"/>
    </source>
</evidence>
<organism evidence="3 4">
    <name type="scientific">Mycoplasmopsis gallinarum</name>
    <dbReference type="NCBI Taxonomy" id="29557"/>
    <lineage>
        <taxon>Bacteria</taxon>
        <taxon>Bacillati</taxon>
        <taxon>Mycoplasmatota</taxon>
        <taxon>Mycoplasmoidales</taxon>
        <taxon>Metamycoplasmataceae</taxon>
        <taxon>Mycoplasmopsis</taxon>
    </lineage>
</organism>
<reference evidence="3 4" key="1">
    <citation type="submission" date="2016-03" db="EMBL/GenBank/DDBJ databases">
        <title>Genome sequence of Mycoplasma gallinarum strain Mgn_IPT.</title>
        <authorList>
            <person name="Yacoub E."/>
            <person name="Sirand-Pugnet P."/>
            <person name="Barre A."/>
            <person name="Maurier F."/>
            <person name="Blanchard A."/>
            <person name="Ben Abdelmoumen B.M."/>
        </authorList>
    </citation>
    <scope>NUCLEOTIDE SEQUENCE [LARGE SCALE GENOMIC DNA]</scope>
    <source>
        <strain evidence="3 4">Mgn_IPT</strain>
    </source>
</reference>
<dbReference type="NCBIfam" id="NF045841">
    <property type="entry name" value="Ig_SerProt_MIP"/>
    <property type="match status" value="1"/>
</dbReference>
<evidence type="ECO:0000313" key="3">
    <source>
        <dbReference type="EMBL" id="OAB49021.1"/>
    </source>
</evidence>
<sequence length="781" mass="91372">MKKRWHLLSLGTFSLPLIATNCQFDLVNQEKNELQEACNNIQITIANKDLLPSNVHKDQIVFSNYDAEKYQIVGLNFEADDNLGTLKINFYLSSKNLLSSLKTITIDNFLTIVKEKEILNSVVDNISISIPNHSEIVNQTVNLNNLMLYLEIQNFNNEIYEIEIQNLTYPDNHSISFDYWINSKINNLNSKIKTFRLNNFKNPFLVTKNEIDQAVLKINLDMQNKNQIYLQDVDLSTFNQYKIVQNLDTNRYIFEVLNLTKNDTELIVSFRLKSKYDLNLVSNIVQRNISNFKIYSANQILNANQINDFYESHPDLIKFQNQNSNFNLNWQTNNQYLKTIYNRTLSFSYLFTNEENNKSLTTGTMWLLDYAKLGTEKDKKYKLFFATNYHVVQDLVFSDDYPLYLQSSKLSQNHDIDTFVFGYKKNFNDLNSYEMQYAAFDKNAINKPKVFFAAVDFMNKSALTEEFQNVKHYADFAVIEWDVDLDRLRNNPTYNAIPLFRGNAGKLADFIENTMLPSFNKSYKTYTNNTNQWTMSNNQYSYANLDYGSVNWVMNNLIGYKNNTNELNSINTINEIYNINSYIQNFKDIYYYTNEPTKVFFYGYPFNTEVPRHEFISNISKENYANLNWTNNHWEDINSWHGITFGKEKEINFDGISLKNYGIYYATYQNTEVRGGASGSLLINEQGLPIGLLFGNKGSKNFRENNKLVTLNSALYLLFSQNVVMKWPAGYNTNKYKIVEKYNLIDGTDKNKYPHQIQSYRQRLIDVYGLKFGTKLFPKSL</sequence>
<proteinExistence type="predicted"/>
<name>A0A168RIM9_9BACT</name>
<feature type="signal peptide" evidence="1">
    <location>
        <begin position="1"/>
        <end position="19"/>
    </location>
</feature>
<dbReference type="InterPro" id="IPR022381">
    <property type="entry name" value="Uncharacterised_MG067"/>
</dbReference>
<dbReference type="STRING" id="29557.MGALLINA_02420"/>
<feature type="domain" description="DUF31" evidence="2">
    <location>
        <begin position="334"/>
        <end position="695"/>
    </location>
</feature>
<feature type="chain" id="PRO_5007900060" description="DUF31 domain-containing protein" evidence="1">
    <location>
        <begin position="20"/>
        <end position="781"/>
    </location>
</feature>
<dbReference type="RefSeq" id="WP_063626042.1">
    <property type="nucleotide sequence ID" value="NZ_LVLH01000027.1"/>
</dbReference>
<keyword evidence="1" id="KW-0732">Signal</keyword>
<keyword evidence="4" id="KW-1185">Reference proteome</keyword>
<dbReference type="AlphaFoldDB" id="A0A168RIM9"/>